<gene>
    <name evidence="1" type="ORF">THAOC_29481</name>
</gene>
<protein>
    <submittedName>
        <fullName evidence="1">Uncharacterized protein</fullName>
    </submittedName>
</protein>
<reference evidence="1 2" key="1">
    <citation type="journal article" date="2012" name="Genome Biol.">
        <title>Genome and low-iron response of an oceanic diatom adapted to chronic iron limitation.</title>
        <authorList>
            <person name="Lommer M."/>
            <person name="Specht M."/>
            <person name="Roy A.S."/>
            <person name="Kraemer L."/>
            <person name="Andreson R."/>
            <person name="Gutowska M.A."/>
            <person name="Wolf J."/>
            <person name="Bergner S.V."/>
            <person name="Schilhabel M.B."/>
            <person name="Klostermeier U.C."/>
            <person name="Beiko R.G."/>
            <person name="Rosenstiel P."/>
            <person name="Hippler M."/>
            <person name="Laroche J."/>
        </authorList>
    </citation>
    <scope>NUCLEOTIDE SEQUENCE [LARGE SCALE GENOMIC DNA]</scope>
    <source>
        <strain evidence="1 2">CCMP1005</strain>
    </source>
</reference>
<evidence type="ECO:0000313" key="2">
    <source>
        <dbReference type="Proteomes" id="UP000266841"/>
    </source>
</evidence>
<evidence type="ECO:0000313" key="1">
    <source>
        <dbReference type="EMBL" id="EJK51350.1"/>
    </source>
</evidence>
<accession>K0RDQ9</accession>
<name>K0RDQ9_THAOC</name>
<dbReference type="AlphaFoldDB" id="K0RDQ9"/>
<keyword evidence="2" id="KW-1185">Reference proteome</keyword>
<feature type="non-terminal residue" evidence="1">
    <location>
        <position position="1"/>
    </location>
</feature>
<proteinExistence type="predicted"/>
<organism evidence="1 2">
    <name type="scientific">Thalassiosira oceanica</name>
    <name type="common">Marine diatom</name>
    <dbReference type="NCBI Taxonomy" id="159749"/>
    <lineage>
        <taxon>Eukaryota</taxon>
        <taxon>Sar</taxon>
        <taxon>Stramenopiles</taxon>
        <taxon>Ochrophyta</taxon>
        <taxon>Bacillariophyta</taxon>
        <taxon>Coscinodiscophyceae</taxon>
        <taxon>Thalassiosirophycidae</taxon>
        <taxon>Thalassiosirales</taxon>
        <taxon>Thalassiosiraceae</taxon>
        <taxon>Thalassiosira</taxon>
    </lineage>
</organism>
<dbReference type="Proteomes" id="UP000266841">
    <property type="component" value="Unassembled WGS sequence"/>
</dbReference>
<comment type="caution">
    <text evidence="1">The sequence shown here is derived from an EMBL/GenBank/DDBJ whole genome shotgun (WGS) entry which is preliminary data.</text>
</comment>
<sequence length="127" mass="13714">DGYLRGRSSRIGRESQTGARLSVSPWTGVLSRAPQGGSSAARQIGLYWLTASSWDSWQCIFSRAAAGGVWPQVGADEEYRLQSSAEPAERADAAAEARRHYLRRAAGGMDGRHAACYDTYLCTTSSP</sequence>
<dbReference type="EMBL" id="AGNL01041775">
    <property type="protein sequence ID" value="EJK51350.1"/>
    <property type="molecule type" value="Genomic_DNA"/>
</dbReference>